<dbReference type="Pfam" id="PF09409">
    <property type="entry name" value="PUB"/>
    <property type="match status" value="1"/>
</dbReference>
<dbReference type="PANTHER" id="PTHR46713">
    <property type="entry name" value="F13M7.16 PROTEIN"/>
    <property type="match status" value="1"/>
</dbReference>
<protein>
    <recommendedName>
        <fullName evidence="2">UBA domain-containing protein</fullName>
    </recommendedName>
</protein>
<keyword evidence="4" id="KW-1185">Reference proteome</keyword>
<dbReference type="InterPro" id="IPR013087">
    <property type="entry name" value="Znf_C2H2_type"/>
</dbReference>
<dbReference type="SUPFAM" id="SSF46934">
    <property type="entry name" value="UBA-like"/>
    <property type="match status" value="1"/>
</dbReference>
<accession>A0AAW1RE74</accession>
<evidence type="ECO:0000313" key="4">
    <source>
        <dbReference type="Proteomes" id="UP001445335"/>
    </source>
</evidence>
<dbReference type="PROSITE" id="PS50030">
    <property type="entry name" value="UBA"/>
    <property type="match status" value="1"/>
</dbReference>
<proteinExistence type="predicted"/>
<comment type="caution">
    <text evidence="3">The sequence shown here is derived from an EMBL/GenBank/DDBJ whole genome shotgun (WGS) entry which is preliminary data.</text>
</comment>
<dbReference type="PANTHER" id="PTHR46713:SF1">
    <property type="entry name" value="F13M7.16 PROTEIN"/>
    <property type="match status" value="1"/>
</dbReference>
<gene>
    <name evidence="3" type="ORF">WJX81_002741</name>
</gene>
<dbReference type="Gene3D" id="1.10.8.10">
    <property type="entry name" value="DNA helicase RuvA subunit, C-terminal domain"/>
    <property type="match status" value="1"/>
</dbReference>
<dbReference type="PROSITE" id="PS00028">
    <property type="entry name" value="ZINC_FINGER_C2H2_1"/>
    <property type="match status" value="1"/>
</dbReference>
<dbReference type="Gene3D" id="1.20.58.2190">
    <property type="match status" value="1"/>
</dbReference>
<organism evidence="3 4">
    <name type="scientific">Elliptochloris bilobata</name>
    <dbReference type="NCBI Taxonomy" id="381761"/>
    <lineage>
        <taxon>Eukaryota</taxon>
        <taxon>Viridiplantae</taxon>
        <taxon>Chlorophyta</taxon>
        <taxon>core chlorophytes</taxon>
        <taxon>Trebouxiophyceae</taxon>
        <taxon>Trebouxiophyceae incertae sedis</taxon>
        <taxon>Elliptochloris clade</taxon>
        <taxon>Elliptochloris</taxon>
    </lineage>
</organism>
<feature type="region of interest" description="Disordered" evidence="1">
    <location>
        <begin position="77"/>
        <end position="107"/>
    </location>
</feature>
<dbReference type="AlphaFoldDB" id="A0AAW1RE74"/>
<reference evidence="3 4" key="1">
    <citation type="journal article" date="2024" name="Nat. Commun.">
        <title>Phylogenomics reveals the evolutionary origins of lichenization in chlorophyte algae.</title>
        <authorList>
            <person name="Puginier C."/>
            <person name="Libourel C."/>
            <person name="Otte J."/>
            <person name="Skaloud P."/>
            <person name="Haon M."/>
            <person name="Grisel S."/>
            <person name="Petersen M."/>
            <person name="Berrin J.G."/>
            <person name="Delaux P.M."/>
            <person name="Dal Grande F."/>
            <person name="Keller J."/>
        </authorList>
    </citation>
    <scope>NUCLEOTIDE SEQUENCE [LARGE SCALE GENOMIC DNA]</scope>
    <source>
        <strain evidence="3 4">SAG 245.80</strain>
    </source>
</reference>
<dbReference type="InterPro" id="IPR015940">
    <property type="entry name" value="UBA"/>
</dbReference>
<dbReference type="EMBL" id="JALJOU010000043">
    <property type="protein sequence ID" value="KAK9831953.1"/>
    <property type="molecule type" value="Genomic_DNA"/>
</dbReference>
<dbReference type="Pfam" id="PF22562">
    <property type="entry name" value="UBA_7"/>
    <property type="match status" value="1"/>
</dbReference>
<dbReference type="SUPFAM" id="SSF143503">
    <property type="entry name" value="PUG domain-like"/>
    <property type="match status" value="1"/>
</dbReference>
<sequence length="445" mass="49161">MATVQAAPFLSTVVTALCRHLDQHGPAALATWALSQALLLRSVAEAQSHGEATGHSNFEESTEAVLTLECTECSKPCRSQTEKDLHTKRTGHAAFRDKTASAAPLDTEAQVKEAASAMKEDGEPTASTAPDAEVEMVAPEVDAALKQQLEDMGFTANRAMRALHGSGAAGVEAAVAWIMDHENDADLDEPLLVPKGAPPKPKLSAEEARKHAEEMIRKAKERREKEERELERLREAERIRAGRELLQAKRQEDDLKLKRNIEERRREKAEDERAREKIRAKVDEDRRARRRKMGLPEELTEEEKAAEAAKAAEKERAKVANAFVPIKPVTQISRLRELLVGMKKRYASEDERVKTCWSTLLKYIGNVARDPRQDKFRRIRQGNAAFQARVGGLEGGVAVLELLGFARQAADDALVLPADKVNLELLQAAGGLLHDACTNPFFGAL</sequence>
<dbReference type="InterPro" id="IPR018997">
    <property type="entry name" value="PUB_domain"/>
</dbReference>
<feature type="domain" description="UBA" evidence="2">
    <location>
        <begin position="140"/>
        <end position="181"/>
    </location>
</feature>
<dbReference type="SMART" id="SM00580">
    <property type="entry name" value="PUG"/>
    <property type="match status" value="1"/>
</dbReference>
<feature type="region of interest" description="Disordered" evidence="1">
    <location>
        <begin position="188"/>
        <end position="208"/>
    </location>
</feature>
<evidence type="ECO:0000259" key="2">
    <source>
        <dbReference type="PROSITE" id="PS50030"/>
    </source>
</evidence>
<name>A0AAW1RE74_9CHLO</name>
<dbReference type="Proteomes" id="UP001445335">
    <property type="component" value="Unassembled WGS sequence"/>
</dbReference>
<evidence type="ECO:0000313" key="3">
    <source>
        <dbReference type="EMBL" id="KAK9831953.1"/>
    </source>
</evidence>
<dbReference type="InterPro" id="IPR036339">
    <property type="entry name" value="PUB-like_dom_sf"/>
</dbReference>
<evidence type="ECO:0000256" key="1">
    <source>
        <dbReference type="SAM" id="MobiDB-lite"/>
    </source>
</evidence>
<dbReference type="InterPro" id="IPR009060">
    <property type="entry name" value="UBA-like_sf"/>
</dbReference>